<name>A0A7S3K063_9STRA</name>
<sequence>MLGNKGLVLIFILYMCTMHTVDAKTEEEKRRRNSLRQQRRAMRAAKKKNASQAINVIVHQISMDGDIVEATNEDMLGYDVLDRKMLRGLRHVSGPTSQDVHRDSSLTTTTTVESHQSLRHM</sequence>
<evidence type="ECO:0000256" key="2">
    <source>
        <dbReference type="SAM" id="SignalP"/>
    </source>
</evidence>
<feature type="signal peptide" evidence="2">
    <location>
        <begin position="1"/>
        <end position="23"/>
    </location>
</feature>
<feature type="region of interest" description="Disordered" evidence="1">
    <location>
        <begin position="92"/>
        <end position="121"/>
    </location>
</feature>
<feature type="compositionally biased region" description="Polar residues" evidence="1">
    <location>
        <begin position="105"/>
        <end position="115"/>
    </location>
</feature>
<dbReference type="EMBL" id="HBIJ01014816">
    <property type="protein sequence ID" value="CAE0369172.1"/>
    <property type="molecule type" value="Transcribed_RNA"/>
</dbReference>
<dbReference type="AlphaFoldDB" id="A0A7S3K063"/>
<evidence type="ECO:0000256" key="1">
    <source>
        <dbReference type="SAM" id="MobiDB-lite"/>
    </source>
</evidence>
<proteinExistence type="predicted"/>
<gene>
    <name evidence="3" type="ORF">ALAG00032_LOCUS9935</name>
</gene>
<protein>
    <recommendedName>
        <fullName evidence="4">Subtilisin</fullName>
    </recommendedName>
</protein>
<keyword evidence="2" id="KW-0732">Signal</keyword>
<organism evidence="3">
    <name type="scientific">Aureoumbra lagunensis</name>
    <dbReference type="NCBI Taxonomy" id="44058"/>
    <lineage>
        <taxon>Eukaryota</taxon>
        <taxon>Sar</taxon>
        <taxon>Stramenopiles</taxon>
        <taxon>Ochrophyta</taxon>
        <taxon>Pelagophyceae</taxon>
        <taxon>Pelagomonadales</taxon>
        <taxon>Aureoumbra</taxon>
    </lineage>
</organism>
<accession>A0A7S3K063</accession>
<reference evidence="3" key="1">
    <citation type="submission" date="2021-01" db="EMBL/GenBank/DDBJ databases">
        <authorList>
            <person name="Corre E."/>
            <person name="Pelletier E."/>
            <person name="Niang G."/>
            <person name="Scheremetjew M."/>
            <person name="Finn R."/>
            <person name="Kale V."/>
            <person name="Holt S."/>
            <person name="Cochrane G."/>
            <person name="Meng A."/>
            <person name="Brown T."/>
            <person name="Cohen L."/>
        </authorList>
    </citation>
    <scope>NUCLEOTIDE SEQUENCE</scope>
    <source>
        <strain evidence="3">CCMP1510</strain>
    </source>
</reference>
<evidence type="ECO:0000313" key="3">
    <source>
        <dbReference type="EMBL" id="CAE0369172.1"/>
    </source>
</evidence>
<evidence type="ECO:0008006" key="4">
    <source>
        <dbReference type="Google" id="ProtNLM"/>
    </source>
</evidence>
<feature type="chain" id="PRO_5030823121" description="Subtilisin" evidence="2">
    <location>
        <begin position="24"/>
        <end position="121"/>
    </location>
</feature>